<evidence type="ECO:0000313" key="10">
    <source>
        <dbReference type="EMBL" id="KAJ3658693.1"/>
    </source>
</evidence>
<dbReference type="InterPro" id="IPR001478">
    <property type="entry name" value="PDZ"/>
</dbReference>
<gene>
    <name evidence="10" type="ORF">Zmor_010418</name>
</gene>
<feature type="compositionally biased region" description="Low complexity" evidence="7">
    <location>
        <begin position="1650"/>
        <end position="1664"/>
    </location>
</feature>
<keyword evidence="2" id="KW-0963">Cytoplasm</keyword>
<feature type="compositionally biased region" description="Polar residues" evidence="7">
    <location>
        <begin position="258"/>
        <end position="267"/>
    </location>
</feature>
<feature type="compositionally biased region" description="Polar residues" evidence="7">
    <location>
        <begin position="986"/>
        <end position="1005"/>
    </location>
</feature>
<dbReference type="Proteomes" id="UP001168821">
    <property type="component" value="Unassembled WGS sequence"/>
</dbReference>
<dbReference type="InterPro" id="IPR041489">
    <property type="entry name" value="PDZ_6"/>
</dbReference>
<dbReference type="SMART" id="SM00735">
    <property type="entry name" value="ZM"/>
    <property type="match status" value="1"/>
</dbReference>
<evidence type="ECO:0000256" key="3">
    <source>
        <dbReference type="ARBA" id="ARBA00022723"/>
    </source>
</evidence>
<dbReference type="PROSITE" id="PS00478">
    <property type="entry name" value="LIM_DOMAIN_1"/>
    <property type="match status" value="1"/>
</dbReference>
<dbReference type="GO" id="GO:0030018">
    <property type="term" value="C:Z disc"/>
    <property type="evidence" value="ECO:0007669"/>
    <property type="project" value="TreeGrafter"/>
</dbReference>
<keyword evidence="11" id="KW-1185">Reference proteome</keyword>
<evidence type="ECO:0000256" key="4">
    <source>
        <dbReference type="ARBA" id="ARBA00022833"/>
    </source>
</evidence>
<evidence type="ECO:0000259" key="8">
    <source>
        <dbReference type="PROSITE" id="PS50023"/>
    </source>
</evidence>
<dbReference type="CDD" id="cd09461">
    <property type="entry name" value="LIM3_Enigma_like_1"/>
    <property type="match status" value="1"/>
</dbReference>
<dbReference type="GO" id="GO:0030036">
    <property type="term" value="P:actin cytoskeleton organization"/>
    <property type="evidence" value="ECO:0007669"/>
    <property type="project" value="TreeGrafter"/>
</dbReference>
<feature type="region of interest" description="Disordered" evidence="7">
    <location>
        <begin position="1494"/>
        <end position="1584"/>
    </location>
</feature>
<dbReference type="InterPro" id="IPR050604">
    <property type="entry name" value="PDZ-LIM_domain"/>
</dbReference>
<sequence>MLNVNGGSPAERAGLIAGDSVIKVNTTDVFNLRHKDAQDVIIRAGPAFEVTVQRGGSVWKPAVTPTGPVHSAATTVTKTSLAATKKDTSGSIGTAHNLSAKPFSPQLNGAVNGGPKLVNNQYNSPLKLYSEESIAETLSAQTEVLSTGALGVNFKKNERTYDATNSAVYRMLQEAESEPKTPEAEPETTVAPSAITGLRHVTAPETRPASEKPQLPPGQNICADCERLIVRPFFDGFLFFLCLTVSPRPDLYAVGGRQVTSPRSNTPLDDHSRLSSRLGDYPNTYNPNQEGVTKCTECERVIVGVFVRIKDKNLHVECFKCSTCGTSLKNVGYYNINNKLYCDVHAKLAARTNPPAPNLVPVTVPPGGKSPVTAISSAIASHPLPAPAPAPLPTLPKTNFAQPFQPSQDDKETITMPLQSLNITTESNSSNKINNNVLNNSTPLSFNKFMNKAGNYSTTPKPFSSVSAPVSAPNYNTLPRAAPPPAAPLSPVVPAPAPSFSPASPAGRLPAAKPAGSVFKEDRSVQNFVWPPPPEEPEVPTACPLYVPPATHLNVNPKTIKQEDVDKSDTISETEDFEVYNFNMYQQPKLSLASEEVCEITGRRSAVECIETISETLETQKLIENVLKNRPKSPPPLNVDIVIPEIIKTEKVCTTECSLKESSIASCESVQSCELKRLTDFKPNTVECKLVSQIENVVPQKWESPMVQALRTIPDASKEKDPFTQIPKKFSSSALASALVIAPSEPFTAQPVITTVEPIPLPEETVPYFPPEHTFVIEPKEPKPEKPPTQFVKALQTAPERPFTPVGGAPVKKKKDPTDEFFKDLPKPQCRLSMRDALTTASDRPYSPLFPESVTVEQISVKEAASERKEVNNNLQKPLKPTALPSSFQRPLREEKPQAPKPFPVTIHEKKEEKEKDVQTSSSKVIEKHKTESTVEESIENIDDEKPQGMYPLFKGFSCSFENKSEHSQFKIEISTSPPIIHSDRSQTPSVKISRTGASTESVTETIKEESKIHEKSREESKQIAKQSEQVVLKKPVPLVSALHKPDRLPQYQVNLSENAEADLLIMQKVEAAKARQQEQQLQQQRQQQQQLEQQRQQQQQLEQQRQQQQQLEQQRQQQQLLQQRQQLQQQQLQQERQQQQLLQQRQQIQQQQRQQQQQSSIPPPPKPPREFQMKPIIRVQPGENNLHPDQSFKPVCEERPPSSTFSPRPRAVTPSMINKPPPVIPYYQASLVAQQYKAAEVNLLNPASPAISRSPSPCPERRSVSPFSSRASAAIRPKSPAAGPPPNPLKSDKPLPTPRDSRVEAARQNLSTYIPQYKDRIGGVAKTESTVPQVYNAFVKTQSVGGQQLQQTALSSQKCIQIDAAKKCMMKEDRTVEDAARAQIISQQSGQATMSTAILEKSHLDHLEQMKKSESQSLESSSDGTVQVQRKKTVTEEFEHTQKAKFVQIEKNVTNTKQYPFREVKNPIVEQPGIVGMHVTNPQPIISPFLKANASQSESAPKPLPQVQQPPQQQKQQQQPPKPCPIKHIPAPSLTSPIRHVTAPSGSAKKPDQSVNRSNIPVPNTGAGSGSGSGGGRQAGAVGVAPKRGRGVLNAAALAGTRIALCASCHSQISSMYLQIGESNSTPTYGQVNITIPLSTSPQLDSKGSSPRSDYSSQSSSSSKNAQNNDTVREKFLSEMRSGAPYPRSSAMYSEVSKPQTTKEFVSHQSEVELDLPDNLTFTNKPHHGALITVEDASKAKDKIPVCCCCNSEIVRGPFITALGKIWCPEHFICATPSCRRPLQDLGFVEEQGQLYCEYCFEQYLAPTCAKCSAKVKGDCLKAIGKNFHPECFACFYCGKLFGNNPFFLEDGNPYCETDWNELFTTKCFACGFPVEAGDRWVEALNNNYHSQCFNCTMCKKNLEGQSFFAKGGRPFCKNHAR</sequence>
<dbReference type="Gene3D" id="2.30.42.10">
    <property type="match status" value="1"/>
</dbReference>
<dbReference type="GO" id="GO:0031941">
    <property type="term" value="C:filamentous actin"/>
    <property type="evidence" value="ECO:0007669"/>
    <property type="project" value="TreeGrafter"/>
</dbReference>
<dbReference type="InterPro" id="IPR036034">
    <property type="entry name" value="PDZ_sf"/>
</dbReference>
<dbReference type="InterPro" id="IPR006643">
    <property type="entry name" value="Zasp-like_motif"/>
</dbReference>
<dbReference type="FunFam" id="2.10.110.10:FF:000020">
    <property type="entry name" value="PDZ and LIM domain protein 5"/>
    <property type="match status" value="1"/>
</dbReference>
<dbReference type="FunFam" id="2.10.110.10:FF:000069">
    <property type="entry name" value="Uncharacterized protein, isoform Z"/>
    <property type="match status" value="1"/>
</dbReference>
<feature type="compositionally biased region" description="Low complexity" evidence="7">
    <location>
        <begin position="1506"/>
        <end position="1520"/>
    </location>
</feature>
<dbReference type="SMART" id="SM00132">
    <property type="entry name" value="LIM"/>
    <property type="match status" value="4"/>
</dbReference>
<comment type="subcellular location">
    <subcellularLocation>
        <location evidence="1">Cytoplasm</location>
    </subcellularLocation>
</comment>
<dbReference type="GO" id="GO:0003779">
    <property type="term" value="F:actin binding"/>
    <property type="evidence" value="ECO:0007669"/>
    <property type="project" value="TreeGrafter"/>
</dbReference>
<evidence type="ECO:0000259" key="9">
    <source>
        <dbReference type="PROSITE" id="PS50106"/>
    </source>
</evidence>
<evidence type="ECO:0008006" key="12">
    <source>
        <dbReference type="Google" id="ProtNLM"/>
    </source>
</evidence>
<dbReference type="PANTHER" id="PTHR24214">
    <property type="entry name" value="PDZ AND LIM DOMAIN PROTEIN ZASP"/>
    <property type="match status" value="1"/>
</dbReference>
<feature type="compositionally biased region" description="Polar residues" evidence="7">
    <location>
        <begin position="1554"/>
        <end position="1563"/>
    </location>
</feature>
<feature type="compositionally biased region" description="Low complexity" evidence="7">
    <location>
        <begin position="1150"/>
        <end position="1159"/>
    </location>
</feature>
<dbReference type="SUPFAM" id="SSF50156">
    <property type="entry name" value="PDZ domain-like"/>
    <property type="match status" value="1"/>
</dbReference>
<feature type="region of interest" description="Disordered" evidence="7">
    <location>
        <begin position="1409"/>
        <end position="1429"/>
    </location>
</feature>
<feature type="compositionally biased region" description="Gly residues" evidence="7">
    <location>
        <begin position="1568"/>
        <end position="1579"/>
    </location>
</feature>
<dbReference type="GO" id="GO:0001725">
    <property type="term" value="C:stress fiber"/>
    <property type="evidence" value="ECO:0007669"/>
    <property type="project" value="TreeGrafter"/>
</dbReference>
<comment type="caution">
    <text evidence="10">The sequence shown here is derived from an EMBL/GenBank/DDBJ whole genome shotgun (WGS) entry which is preliminary data.</text>
</comment>
<dbReference type="Gene3D" id="2.10.110.10">
    <property type="entry name" value="Cysteine Rich Protein"/>
    <property type="match status" value="4"/>
</dbReference>
<evidence type="ECO:0000256" key="5">
    <source>
        <dbReference type="ARBA" id="ARBA00023038"/>
    </source>
</evidence>
<dbReference type="InterPro" id="IPR001781">
    <property type="entry name" value="Znf_LIM"/>
</dbReference>
<feature type="domain" description="LIM zinc-binding" evidence="8">
    <location>
        <begin position="1868"/>
        <end position="1923"/>
    </location>
</feature>
<protein>
    <recommendedName>
        <fullName evidence="12">PDZ and LIM domain protein Zasp</fullName>
    </recommendedName>
</protein>
<feature type="region of interest" description="Disordered" evidence="7">
    <location>
        <begin position="256"/>
        <end position="285"/>
    </location>
</feature>
<proteinExistence type="predicted"/>
<feature type="region of interest" description="Disordered" evidence="7">
    <location>
        <begin position="1640"/>
        <end position="1703"/>
    </location>
</feature>
<dbReference type="FunFam" id="2.10.110.10:FF:000060">
    <property type="entry name" value="Uncharacterized protein, isoform Z"/>
    <property type="match status" value="1"/>
</dbReference>
<evidence type="ECO:0000256" key="7">
    <source>
        <dbReference type="SAM" id="MobiDB-lite"/>
    </source>
</evidence>
<dbReference type="PROSITE" id="PS50023">
    <property type="entry name" value="LIM_DOMAIN_2"/>
    <property type="match status" value="3"/>
</dbReference>
<evidence type="ECO:0000256" key="6">
    <source>
        <dbReference type="PROSITE-ProRule" id="PRU00125"/>
    </source>
</evidence>
<feature type="domain" description="LIM zinc-binding" evidence="8">
    <location>
        <begin position="1808"/>
        <end position="1867"/>
    </location>
</feature>
<feature type="compositionally biased region" description="Low complexity" evidence="7">
    <location>
        <begin position="1202"/>
        <end position="1211"/>
    </location>
</feature>
<evidence type="ECO:0000256" key="1">
    <source>
        <dbReference type="ARBA" id="ARBA00004496"/>
    </source>
</evidence>
<keyword evidence="3 6" id="KW-0479">Metal-binding</keyword>
<dbReference type="FunFam" id="2.10.110.10:FF:000073">
    <property type="entry name" value="Uncharacterized protein, isoform Z"/>
    <property type="match status" value="1"/>
</dbReference>
<feature type="region of interest" description="Disordered" evidence="7">
    <location>
        <begin position="1248"/>
        <end position="1303"/>
    </location>
</feature>
<feature type="region of interest" description="Disordered" evidence="7">
    <location>
        <begin position="1150"/>
        <end position="1217"/>
    </location>
</feature>
<feature type="compositionally biased region" description="Basic and acidic residues" evidence="7">
    <location>
        <begin position="907"/>
        <end position="918"/>
    </location>
</feature>
<keyword evidence="4 6" id="KW-0862">Zinc</keyword>
<dbReference type="SUPFAM" id="SSF57716">
    <property type="entry name" value="Glucocorticoid receptor-like (DNA-binding domain)"/>
    <property type="match status" value="4"/>
</dbReference>
<dbReference type="Pfam" id="PF00412">
    <property type="entry name" value="LIM"/>
    <property type="match status" value="4"/>
</dbReference>
<feature type="domain" description="LIM zinc-binding" evidence="8">
    <location>
        <begin position="293"/>
        <end position="354"/>
    </location>
</feature>
<dbReference type="PROSITE" id="PS50106">
    <property type="entry name" value="PDZ"/>
    <property type="match status" value="1"/>
</dbReference>
<feature type="compositionally biased region" description="Polar residues" evidence="7">
    <location>
        <begin position="1640"/>
        <end position="1649"/>
    </location>
</feature>
<dbReference type="InterPro" id="IPR031847">
    <property type="entry name" value="PDLI1-4/Zasp-like_mid"/>
</dbReference>
<evidence type="ECO:0000256" key="2">
    <source>
        <dbReference type="ARBA" id="ARBA00022490"/>
    </source>
</evidence>
<dbReference type="CDD" id="cd09360">
    <property type="entry name" value="LIM_ALP_like"/>
    <property type="match status" value="1"/>
</dbReference>
<feature type="compositionally biased region" description="Acidic residues" evidence="7">
    <location>
        <begin position="934"/>
        <end position="943"/>
    </location>
</feature>
<dbReference type="CDD" id="cd09455">
    <property type="entry name" value="LIM1_Enigma_like_1"/>
    <property type="match status" value="1"/>
</dbReference>
<name>A0AA38IIW3_9CUCU</name>
<feature type="region of interest" description="Disordered" evidence="7">
    <location>
        <begin position="974"/>
        <end position="1029"/>
    </location>
</feature>
<dbReference type="GO" id="GO:0005912">
    <property type="term" value="C:adherens junction"/>
    <property type="evidence" value="ECO:0007669"/>
    <property type="project" value="TreeGrafter"/>
</dbReference>
<dbReference type="GO" id="GO:0046872">
    <property type="term" value="F:metal ion binding"/>
    <property type="evidence" value="ECO:0007669"/>
    <property type="project" value="UniProtKB-KW"/>
</dbReference>
<dbReference type="CDD" id="cd08368">
    <property type="entry name" value="LIM"/>
    <property type="match status" value="1"/>
</dbReference>
<dbReference type="GO" id="GO:0051371">
    <property type="term" value="F:muscle alpha-actinin binding"/>
    <property type="evidence" value="ECO:0007669"/>
    <property type="project" value="TreeGrafter"/>
</dbReference>
<dbReference type="Pfam" id="PF15936">
    <property type="entry name" value="DUF4749"/>
    <property type="match status" value="1"/>
</dbReference>
<keyword evidence="5 6" id="KW-0440">LIM domain</keyword>
<dbReference type="GO" id="GO:0061061">
    <property type="term" value="P:muscle structure development"/>
    <property type="evidence" value="ECO:0007669"/>
    <property type="project" value="TreeGrafter"/>
</dbReference>
<feature type="region of interest" description="Disordered" evidence="7">
    <location>
        <begin position="800"/>
        <end position="828"/>
    </location>
</feature>
<feature type="domain" description="PDZ" evidence="9">
    <location>
        <begin position="1"/>
        <end position="56"/>
    </location>
</feature>
<dbReference type="Pfam" id="PF17820">
    <property type="entry name" value="PDZ_6"/>
    <property type="match status" value="1"/>
</dbReference>
<feature type="region of interest" description="Disordered" evidence="7">
    <location>
        <begin position="865"/>
        <end position="947"/>
    </location>
</feature>
<dbReference type="EMBL" id="JALNTZ010000003">
    <property type="protein sequence ID" value="KAJ3658693.1"/>
    <property type="molecule type" value="Genomic_DNA"/>
</dbReference>
<feature type="compositionally biased region" description="Basic and acidic residues" evidence="7">
    <location>
        <begin position="816"/>
        <end position="826"/>
    </location>
</feature>
<reference evidence="10" key="1">
    <citation type="journal article" date="2023" name="G3 (Bethesda)">
        <title>Whole genome assemblies of Zophobas morio and Tenebrio molitor.</title>
        <authorList>
            <person name="Kaur S."/>
            <person name="Stinson S.A."/>
            <person name="diCenzo G.C."/>
        </authorList>
    </citation>
    <scope>NUCLEOTIDE SEQUENCE</scope>
    <source>
        <strain evidence="10">QUZm001</strain>
    </source>
</reference>
<dbReference type="PANTHER" id="PTHR24214:SF38">
    <property type="entry name" value="PDZ AND LIM DOMAIN PROTEIN ZASP-RELATED"/>
    <property type="match status" value="1"/>
</dbReference>
<evidence type="ECO:0000313" key="11">
    <source>
        <dbReference type="Proteomes" id="UP001168821"/>
    </source>
</evidence>
<organism evidence="10 11">
    <name type="scientific">Zophobas morio</name>
    <dbReference type="NCBI Taxonomy" id="2755281"/>
    <lineage>
        <taxon>Eukaryota</taxon>
        <taxon>Metazoa</taxon>
        <taxon>Ecdysozoa</taxon>
        <taxon>Arthropoda</taxon>
        <taxon>Hexapoda</taxon>
        <taxon>Insecta</taxon>
        <taxon>Pterygota</taxon>
        <taxon>Neoptera</taxon>
        <taxon>Endopterygota</taxon>
        <taxon>Coleoptera</taxon>
        <taxon>Polyphaga</taxon>
        <taxon>Cucujiformia</taxon>
        <taxon>Tenebrionidae</taxon>
        <taxon>Zophobas</taxon>
    </lineage>
</organism>
<accession>A0AA38IIW3</accession>
<feature type="compositionally biased region" description="Basic and acidic residues" evidence="7">
    <location>
        <begin position="1006"/>
        <end position="1023"/>
    </location>
</feature>